<keyword evidence="6" id="KW-1185">Reference proteome</keyword>
<name>A0ABR3WRI0_9PEZI</name>
<dbReference type="PANTHER" id="PTHR14027">
    <property type="entry name" value="RNA POLYMERASE-ASSOCIATED PROTEIN CTR9"/>
    <property type="match status" value="1"/>
</dbReference>
<feature type="repeat" description="TPR" evidence="3">
    <location>
        <begin position="605"/>
        <end position="638"/>
    </location>
</feature>
<feature type="region of interest" description="Disordered" evidence="4">
    <location>
        <begin position="954"/>
        <end position="1235"/>
    </location>
</feature>
<dbReference type="SUPFAM" id="SSF48452">
    <property type="entry name" value="TPR-like"/>
    <property type="match status" value="1"/>
</dbReference>
<dbReference type="EMBL" id="JAWRVE010000057">
    <property type="protein sequence ID" value="KAL1866180.1"/>
    <property type="molecule type" value="Genomic_DNA"/>
</dbReference>
<feature type="compositionally biased region" description="Basic and acidic residues" evidence="4">
    <location>
        <begin position="987"/>
        <end position="1040"/>
    </location>
</feature>
<organism evidence="5 6">
    <name type="scientific">Diaporthe australafricana</name>
    <dbReference type="NCBI Taxonomy" id="127596"/>
    <lineage>
        <taxon>Eukaryota</taxon>
        <taxon>Fungi</taxon>
        <taxon>Dikarya</taxon>
        <taxon>Ascomycota</taxon>
        <taxon>Pezizomycotina</taxon>
        <taxon>Sordariomycetes</taxon>
        <taxon>Sordariomycetidae</taxon>
        <taxon>Diaporthales</taxon>
        <taxon>Diaporthaceae</taxon>
        <taxon>Diaporthe</taxon>
    </lineage>
</organism>
<feature type="repeat" description="TPR" evidence="3">
    <location>
        <begin position="732"/>
        <end position="765"/>
    </location>
</feature>
<dbReference type="PROSITE" id="PS50293">
    <property type="entry name" value="TPR_REGION"/>
    <property type="match status" value="1"/>
</dbReference>
<feature type="repeat" description="TPR" evidence="3">
    <location>
        <begin position="800"/>
        <end position="833"/>
    </location>
</feature>
<dbReference type="InterPro" id="IPR011990">
    <property type="entry name" value="TPR-like_helical_dom_sf"/>
</dbReference>
<accession>A0ABR3WRI0</accession>
<evidence type="ECO:0000256" key="1">
    <source>
        <dbReference type="ARBA" id="ARBA00022737"/>
    </source>
</evidence>
<evidence type="ECO:0000256" key="2">
    <source>
        <dbReference type="ARBA" id="ARBA00022803"/>
    </source>
</evidence>
<dbReference type="PROSITE" id="PS50005">
    <property type="entry name" value="TPR"/>
    <property type="match status" value="3"/>
</dbReference>
<keyword evidence="2 3" id="KW-0802">TPR repeat</keyword>
<dbReference type="Pfam" id="PF00515">
    <property type="entry name" value="TPR_1"/>
    <property type="match status" value="1"/>
</dbReference>
<evidence type="ECO:0000313" key="6">
    <source>
        <dbReference type="Proteomes" id="UP001583177"/>
    </source>
</evidence>
<evidence type="ECO:0000256" key="3">
    <source>
        <dbReference type="PROSITE-ProRule" id="PRU00339"/>
    </source>
</evidence>
<dbReference type="PANTHER" id="PTHR14027:SF2">
    <property type="entry name" value="RNA POLYMERASE-ASSOCIATED PROTEIN CTR9 HOMOLOG"/>
    <property type="match status" value="1"/>
</dbReference>
<dbReference type="Pfam" id="PF13181">
    <property type="entry name" value="TPR_8"/>
    <property type="match status" value="1"/>
</dbReference>
<keyword evidence="1" id="KW-0677">Repeat</keyword>
<dbReference type="InterPro" id="IPR031101">
    <property type="entry name" value="Ctr9"/>
</dbReference>
<dbReference type="InterPro" id="IPR019734">
    <property type="entry name" value="TPR_rpt"/>
</dbReference>
<evidence type="ECO:0000256" key="4">
    <source>
        <dbReference type="SAM" id="MobiDB-lite"/>
    </source>
</evidence>
<feature type="compositionally biased region" description="Acidic residues" evidence="4">
    <location>
        <begin position="1199"/>
        <end position="1208"/>
    </location>
</feature>
<feature type="compositionally biased region" description="Basic and acidic residues" evidence="4">
    <location>
        <begin position="970"/>
        <end position="980"/>
    </location>
</feature>
<reference evidence="5 6" key="1">
    <citation type="journal article" date="2024" name="IMA Fungus">
        <title>IMA Genome - F19 : A genome assembly and annotation guide to empower mycologists, including annotated draft genome sequences of Ceratocystis pirilliformis, Diaporthe australafricana, Fusarium ophioides, Paecilomyces lecythidis, and Sporothrix stenoceras.</title>
        <authorList>
            <person name="Aylward J."/>
            <person name="Wilson A.M."/>
            <person name="Visagie C.M."/>
            <person name="Spraker J."/>
            <person name="Barnes I."/>
            <person name="Buitendag C."/>
            <person name="Ceriani C."/>
            <person name="Del Mar Angel L."/>
            <person name="du Plessis D."/>
            <person name="Fuchs T."/>
            <person name="Gasser K."/>
            <person name="Kramer D."/>
            <person name="Li W."/>
            <person name="Munsamy K."/>
            <person name="Piso A."/>
            <person name="Price J.L."/>
            <person name="Sonnekus B."/>
            <person name="Thomas C."/>
            <person name="van der Nest A."/>
            <person name="van Dijk A."/>
            <person name="van Heerden A."/>
            <person name="van Vuuren N."/>
            <person name="Yilmaz N."/>
            <person name="Duong T.A."/>
            <person name="van der Merwe N.A."/>
            <person name="Wingfield M.J."/>
            <person name="Wingfield B.D."/>
        </authorList>
    </citation>
    <scope>NUCLEOTIDE SEQUENCE [LARGE SCALE GENOMIC DNA]</scope>
    <source>
        <strain evidence="5 6">CMW 18300</strain>
    </source>
</reference>
<protein>
    <submittedName>
        <fullName evidence="5">Protein required for normal CLN1 and CLN2 G1 cyclin expression</fullName>
    </submittedName>
</protein>
<feature type="compositionally biased region" description="Acidic residues" evidence="4">
    <location>
        <begin position="1079"/>
        <end position="1092"/>
    </location>
</feature>
<dbReference type="SMART" id="SM00028">
    <property type="entry name" value="TPR"/>
    <property type="match status" value="7"/>
</dbReference>
<sequence length="1235" mass="139336">MASAHQNGHLNGVNGASDGVYTSKRFADVPATLDIPVQDQEDEAVEIDLTNLMDDPSDLCDLFEAEHAARTYWMAVALAYAKQRKVDYAIETLIRGNALQTINQRDKLSLVSCLCWMYLWKSRDAPRVAPEGQLASEAKTKEYYLQQATATLNEASRINPAFPPLFLARGVLYLLRASLQPPSKSGGTGSIDPEKAELLRSALKSFEDAIRVSFGKNMLAVMGKARALFSMAKYPEALSAYQDVLQKMPDMVDPDPRIGIGCCFWQLGFKDDAKAAWERALEINPDSKVGNILLGLFYLDSSGHVPTNSPDFIRLYKKAMTEYTQRSFKLDKDSPLTCATFAGYFLSRKNYANVDSLAHKAIQYTDVNAIASDGWYLLARKEHYAGDADRASDHYKRADDARGGDQRGYLPAKFGQAQLLVMKSDLPGARYHLEKMNKQVRNHETMTLLGTIYAEEVFANEAATVKENKTNEAKQAMILLEGVRSAWKDPQKNVAPDASVLLNLARLYETEHPDKALQCLQQVEQMELDQISDSAIPSDITDESAKKAAKRRLLSPQLLNNIGCFYSQAEKHELGSELFEVALDSCMRIEETGDNEDMDTDALVTTISFNLGRSYESRGLIDKAIDVYERLLKRHDDYTDARTRLAYIKLRKNPNKEGPEWVSKLYNEQPSDTEVRALYGWYLSKVTSKKRPQNLNEDHEYRTFKRTLQQLDKHDRYALVSMGNMHLSHARETRLHTEADKQRREKEYNKSVEFFDKALQLDPNNAYAAQGMAIALAEAKKDYRTALSILLQVRETIKDANVYMNLGHTYHELKQYSKAIESYEMALSKEGKSKDTMLISCLGRTWLSRGKASISAAHGQKIPPEINAYYKALELAKKALQIAPEQVHFKFNVAYVQIQLAMTLRDMGETDRTLQQLQEAADGLESAITMLGEVANRPDTPFPKHELEQRANMAQNTQRNQLQRAIDQQKQYEEKNKEKIQAALEQRQAEQRRREEERRKVEEAERERKEKIRKEREGIAARDREIAERRAQEERDRLEAEMTQDSAGERVKRKRKPAARSKGEGGDRKRRSKKRRDEEEGGDDGEGDESEEEQQRERQPKKKRRLTKKENSKYKSAEFINDSDADSPAPSPKEDSPASAISSPEPQPDSDDEGAAGRMDVDKTASPGEAGGAVGDDEEDDEGGVQRRKRARRGRVLESDDEGDDDEEAPAREKASPGADAGQGDTAMADGSDDE</sequence>
<evidence type="ECO:0000313" key="5">
    <source>
        <dbReference type="EMBL" id="KAL1866180.1"/>
    </source>
</evidence>
<proteinExistence type="predicted"/>
<dbReference type="SUPFAM" id="SSF81901">
    <property type="entry name" value="HCP-like"/>
    <property type="match status" value="1"/>
</dbReference>
<dbReference type="Gene3D" id="1.25.40.10">
    <property type="entry name" value="Tetratricopeptide repeat domain"/>
    <property type="match status" value="5"/>
</dbReference>
<comment type="caution">
    <text evidence="5">The sequence shown here is derived from an EMBL/GenBank/DDBJ whole genome shotgun (WGS) entry which is preliminary data.</text>
</comment>
<gene>
    <name evidence="5" type="primary">CTR9</name>
    <name evidence="5" type="ORF">Daus18300_006844</name>
</gene>
<dbReference type="Pfam" id="PF13174">
    <property type="entry name" value="TPR_6"/>
    <property type="match status" value="1"/>
</dbReference>
<feature type="compositionally biased region" description="Polar residues" evidence="4">
    <location>
        <begin position="954"/>
        <end position="963"/>
    </location>
</feature>
<dbReference type="Proteomes" id="UP001583177">
    <property type="component" value="Unassembled WGS sequence"/>
</dbReference>